<evidence type="ECO:0000259" key="11">
    <source>
        <dbReference type="Pfam" id="PF02230"/>
    </source>
</evidence>
<feature type="transmembrane region" description="Helical" evidence="9">
    <location>
        <begin position="668"/>
        <end position="691"/>
    </location>
</feature>
<comment type="caution">
    <text evidence="12">The sequence shown here is derived from an EMBL/GenBank/DDBJ whole genome shotgun (WGS) entry which is preliminary data.</text>
</comment>
<dbReference type="EC" id="2.3.1.225" evidence="9"/>
<keyword evidence="8" id="KW-0040">ANK repeat</keyword>
<keyword evidence="13" id="KW-1185">Reference proteome</keyword>
<dbReference type="PROSITE" id="PS50088">
    <property type="entry name" value="ANK_REPEAT"/>
    <property type="match status" value="2"/>
</dbReference>
<dbReference type="PROSITE" id="PS50297">
    <property type="entry name" value="ANK_REP_REGION"/>
    <property type="match status" value="2"/>
</dbReference>
<dbReference type="PANTHER" id="PTHR10655:SF17">
    <property type="entry name" value="LYSOPHOSPHOLIPASE-LIKE PROTEIN 1"/>
    <property type="match status" value="1"/>
</dbReference>
<dbReference type="Gene3D" id="3.40.50.1820">
    <property type="entry name" value="alpha/beta hydrolase"/>
    <property type="match status" value="1"/>
</dbReference>
<dbReference type="InterPro" id="IPR029058">
    <property type="entry name" value="AB_hydrolase_fold"/>
</dbReference>
<dbReference type="PROSITE" id="PS50216">
    <property type="entry name" value="DHHC"/>
    <property type="match status" value="1"/>
</dbReference>
<keyword evidence="7 9" id="KW-0472">Membrane</keyword>
<protein>
    <recommendedName>
        <fullName evidence="9">S-acyltransferase</fullName>
        <ecNumber evidence="9">2.3.1.225</ecNumber>
    </recommendedName>
    <alternativeName>
        <fullName evidence="9">Palmitoyltransferase</fullName>
    </alternativeName>
</protein>
<comment type="subcellular location">
    <subcellularLocation>
        <location evidence="1">Membrane</location>
        <topology evidence="1">Multi-pass membrane protein</topology>
    </subcellularLocation>
</comment>
<evidence type="ECO:0000256" key="5">
    <source>
        <dbReference type="ARBA" id="ARBA00022801"/>
    </source>
</evidence>
<evidence type="ECO:0000313" key="12">
    <source>
        <dbReference type="EMBL" id="KAK3250681.1"/>
    </source>
</evidence>
<evidence type="ECO:0000313" key="13">
    <source>
        <dbReference type="Proteomes" id="UP001190700"/>
    </source>
</evidence>
<organism evidence="12 13">
    <name type="scientific">Cymbomonas tetramitiformis</name>
    <dbReference type="NCBI Taxonomy" id="36881"/>
    <lineage>
        <taxon>Eukaryota</taxon>
        <taxon>Viridiplantae</taxon>
        <taxon>Chlorophyta</taxon>
        <taxon>Pyramimonadophyceae</taxon>
        <taxon>Pyramimonadales</taxon>
        <taxon>Pyramimonadaceae</taxon>
        <taxon>Cymbomonas</taxon>
    </lineage>
</organism>
<dbReference type="GO" id="GO:0052689">
    <property type="term" value="F:carboxylic ester hydrolase activity"/>
    <property type="evidence" value="ECO:0007669"/>
    <property type="project" value="TreeGrafter"/>
</dbReference>
<evidence type="ECO:0000256" key="3">
    <source>
        <dbReference type="ARBA" id="ARBA00008574"/>
    </source>
</evidence>
<dbReference type="PANTHER" id="PTHR10655">
    <property type="entry name" value="LYSOPHOSPHOLIPASE-RELATED"/>
    <property type="match status" value="1"/>
</dbReference>
<dbReference type="Proteomes" id="UP001190700">
    <property type="component" value="Unassembled WGS sequence"/>
</dbReference>
<dbReference type="GO" id="GO:0008474">
    <property type="term" value="F:palmitoyl-(protein) hydrolase activity"/>
    <property type="evidence" value="ECO:0007669"/>
    <property type="project" value="TreeGrafter"/>
</dbReference>
<keyword evidence="5" id="KW-0378">Hydrolase</keyword>
<evidence type="ECO:0000256" key="9">
    <source>
        <dbReference type="RuleBase" id="RU079119"/>
    </source>
</evidence>
<proteinExistence type="inferred from homology"/>
<dbReference type="Pfam" id="PF12796">
    <property type="entry name" value="Ank_2"/>
    <property type="match status" value="1"/>
</dbReference>
<dbReference type="InterPro" id="IPR036770">
    <property type="entry name" value="Ankyrin_rpt-contain_sf"/>
</dbReference>
<dbReference type="InterPro" id="IPR003140">
    <property type="entry name" value="PLipase/COase/thioEstase"/>
</dbReference>
<evidence type="ECO:0000256" key="8">
    <source>
        <dbReference type="PROSITE-ProRule" id="PRU00023"/>
    </source>
</evidence>
<feature type="domain" description="Palmitoyltransferase DHHC" evidence="10">
    <location>
        <begin position="586"/>
        <end position="708"/>
    </location>
</feature>
<gene>
    <name evidence="12" type="ORF">CYMTET_39948</name>
</gene>
<sequence>MKFGPAVSNLIDRYYATIETSTAPVVIDPLNQGAHRATVIWLHGLGECPGAPAGKLFGGDPLSGIRRDLVPLLPDVKFIIPRAQVRYANVAGARVPAWYNIHSLNAFPEEEDEQGIQQSCDYVRFLVEAECQRGTPAERIAIAGFSQGASIALRCGCCEVGVQLLGVLSIAGWLPCTKRLFHAEGIALATGAFRGNPELPVMMWHSRHDDLVPARFGQLTADIIRTGGFSQTTFCLEDTPKSHGWDRPQMLRLGFWLRQRIDRAGEPVFATTGGLSVARLSNLGKPPPLAVESPAAGEGDVGSEAFAYQQSRSGVWEKVPLLSLHDARPRYRLSYRDDASIAAGENGRDSDCQRRAIRILHAAASLGDVDTVRQILEEGVDIDSFDEDGRTMLHHAVETANEQLIAELWRWGADPNVADDVEGDTPAFIAVSRLHPKLVSAFVTTFDVEPTEELYIEAKEKGHRDAAMRFLFVANFPCLRHTRWRVTDMHGIPTITGVMLFYTIYVGAHVLGLAVYRRYPQWQLLDPALIYAYLAIVLVLHACCWFSEPGRATTCAPANVRGKRGFCALQQPTGDLESTGVSSLSPPKFCIPCKRRQSLGEHHCYTCDRCTFRRDHHCFWIGNCVGKRNAGLFILFLFAFLVSLVVSQCCLVRLLLHARELREAEGERTFALLCTLCFGIIFAGCNVLAVFTNTLHVWSLGLTQHEQASIAHKASRLDVGSTKSSRTSTYNRKTGLGERMQNLADMMFCFTQ</sequence>
<dbReference type="Pfam" id="PF01529">
    <property type="entry name" value="DHHC"/>
    <property type="match status" value="1"/>
</dbReference>
<comment type="similarity">
    <text evidence="2">Belongs to the AB hydrolase superfamily. AB hydrolase 2 family.</text>
</comment>
<dbReference type="GO" id="GO:0016020">
    <property type="term" value="C:membrane"/>
    <property type="evidence" value="ECO:0007669"/>
    <property type="project" value="UniProtKB-SubCell"/>
</dbReference>
<dbReference type="AlphaFoldDB" id="A0AAE0C912"/>
<accession>A0AAE0C912</accession>
<dbReference type="InterPro" id="IPR050565">
    <property type="entry name" value="LYPA1-2/EST-like"/>
</dbReference>
<dbReference type="InterPro" id="IPR001594">
    <property type="entry name" value="Palmitoyltrfase_DHHC"/>
</dbReference>
<dbReference type="Gene3D" id="1.25.40.20">
    <property type="entry name" value="Ankyrin repeat-containing domain"/>
    <property type="match status" value="1"/>
</dbReference>
<evidence type="ECO:0000256" key="2">
    <source>
        <dbReference type="ARBA" id="ARBA00006499"/>
    </source>
</evidence>
<feature type="repeat" description="ANK" evidence="8">
    <location>
        <begin position="355"/>
        <end position="387"/>
    </location>
</feature>
<evidence type="ECO:0000256" key="1">
    <source>
        <dbReference type="ARBA" id="ARBA00004141"/>
    </source>
</evidence>
<dbReference type="InterPro" id="IPR002110">
    <property type="entry name" value="Ankyrin_rpt"/>
</dbReference>
<feature type="domain" description="Phospholipase/carboxylesterase/thioesterase" evidence="11">
    <location>
        <begin position="32"/>
        <end position="226"/>
    </location>
</feature>
<evidence type="ECO:0000259" key="10">
    <source>
        <dbReference type="Pfam" id="PF01529"/>
    </source>
</evidence>
<dbReference type="Pfam" id="PF02230">
    <property type="entry name" value="Abhydrolase_2"/>
    <property type="match status" value="1"/>
</dbReference>
<dbReference type="EMBL" id="LGRX02026564">
    <property type="protein sequence ID" value="KAK3250681.1"/>
    <property type="molecule type" value="Genomic_DNA"/>
</dbReference>
<comment type="catalytic activity">
    <reaction evidence="9">
        <text>L-cysteinyl-[protein] + hexadecanoyl-CoA = S-hexadecanoyl-L-cysteinyl-[protein] + CoA</text>
        <dbReference type="Rhea" id="RHEA:36683"/>
        <dbReference type="Rhea" id="RHEA-COMP:10131"/>
        <dbReference type="Rhea" id="RHEA-COMP:11032"/>
        <dbReference type="ChEBI" id="CHEBI:29950"/>
        <dbReference type="ChEBI" id="CHEBI:57287"/>
        <dbReference type="ChEBI" id="CHEBI:57379"/>
        <dbReference type="ChEBI" id="CHEBI:74151"/>
        <dbReference type="EC" id="2.3.1.225"/>
    </reaction>
</comment>
<feature type="transmembrane region" description="Helical" evidence="9">
    <location>
        <begin position="495"/>
        <end position="516"/>
    </location>
</feature>
<comment type="domain">
    <text evidence="9">The DHHC domain is required for palmitoyltransferase activity.</text>
</comment>
<evidence type="ECO:0000256" key="4">
    <source>
        <dbReference type="ARBA" id="ARBA00022692"/>
    </source>
</evidence>
<dbReference type="SUPFAM" id="SSF48403">
    <property type="entry name" value="Ankyrin repeat"/>
    <property type="match status" value="1"/>
</dbReference>
<dbReference type="SUPFAM" id="SSF53474">
    <property type="entry name" value="alpha/beta-Hydrolases"/>
    <property type="match status" value="1"/>
</dbReference>
<dbReference type="GO" id="GO:0019706">
    <property type="term" value="F:protein-cysteine S-palmitoyltransferase activity"/>
    <property type="evidence" value="ECO:0007669"/>
    <property type="project" value="UniProtKB-EC"/>
</dbReference>
<keyword evidence="4 9" id="KW-0812">Transmembrane</keyword>
<name>A0AAE0C912_9CHLO</name>
<feature type="transmembrane region" description="Helical" evidence="9">
    <location>
        <begin position="528"/>
        <end position="548"/>
    </location>
</feature>
<keyword evidence="9" id="KW-0808">Transferase</keyword>
<dbReference type="SMART" id="SM00248">
    <property type="entry name" value="ANK"/>
    <property type="match status" value="3"/>
</dbReference>
<dbReference type="GO" id="GO:0005737">
    <property type="term" value="C:cytoplasm"/>
    <property type="evidence" value="ECO:0007669"/>
    <property type="project" value="TreeGrafter"/>
</dbReference>
<feature type="transmembrane region" description="Helical" evidence="9">
    <location>
        <begin position="632"/>
        <end position="656"/>
    </location>
</feature>
<comment type="similarity">
    <text evidence="3 9">Belongs to the DHHC palmitoyltransferase family.</text>
</comment>
<keyword evidence="9" id="KW-0012">Acyltransferase</keyword>
<reference evidence="12 13" key="1">
    <citation type="journal article" date="2015" name="Genome Biol. Evol.">
        <title>Comparative Genomics of a Bacterivorous Green Alga Reveals Evolutionary Causalities and Consequences of Phago-Mixotrophic Mode of Nutrition.</title>
        <authorList>
            <person name="Burns J.A."/>
            <person name="Paasch A."/>
            <person name="Narechania A."/>
            <person name="Kim E."/>
        </authorList>
    </citation>
    <scope>NUCLEOTIDE SEQUENCE [LARGE SCALE GENOMIC DNA]</scope>
    <source>
        <strain evidence="12 13">PLY_AMNH</strain>
    </source>
</reference>
<feature type="repeat" description="ANK" evidence="8">
    <location>
        <begin position="388"/>
        <end position="420"/>
    </location>
</feature>
<evidence type="ECO:0000256" key="7">
    <source>
        <dbReference type="ARBA" id="ARBA00023136"/>
    </source>
</evidence>
<evidence type="ECO:0000256" key="6">
    <source>
        <dbReference type="ARBA" id="ARBA00022989"/>
    </source>
</evidence>
<keyword evidence="6 9" id="KW-1133">Transmembrane helix</keyword>